<comment type="caution">
    <text evidence="1">The sequence shown here is derived from an EMBL/GenBank/DDBJ whole genome shotgun (WGS) entry which is preliminary data.</text>
</comment>
<dbReference type="EMBL" id="CAKOFQ010008094">
    <property type="protein sequence ID" value="CAH2011630.1"/>
    <property type="molecule type" value="Genomic_DNA"/>
</dbReference>
<keyword evidence="2" id="KW-1185">Reference proteome</keyword>
<evidence type="ECO:0000313" key="2">
    <source>
        <dbReference type="Proteomes" id="UP001152888"/>
    </source>
</evidence>
<reference evidence="1" key="1">
    <citation type="submission" date="2022-03" db="EMBL/GenBank/DDBJ databases">
        <authorList>
            <person name="Sayadi A."/>
        </authorList>
    </citation>
    <scope>NUCLEOTIDE SEQUENCE</scope>
</reference>
<dbReference type="AlphaFoldDB" id="A0A9P0M982"/>
<dbReference type="Proteomes" id="UP001152888">
    <property type="component" value="Unassembled WGS sequence"/>
</dbReference>
<proteinExistence type="predicted"/>
<protein>
    <submittedName>
        <fullName evidence="1">Uncharacterized protein</fullName>
    </submittedName>
</protein>
<sequence>MRMRKGCKVSERRVHFEKHCVVDLPVVSYLQESRLGPARLKKRWRDGNSEIRNKTGKLMNCPVSYVRYILIF</sequence>
<organism evidence="1 2">
    <name type="scientific">Acanthoscelides obtectus</name>
    <name type="common">Bean weevil</name>
    <name type="synonym">Bruchus obtectus</name>
    <dbReference type="NCBI Taxonomy" id="200917"/>
    <lineage>
        <taxon>Eukaryota</taxon>
        <taxon>Metazoa</taxon>
        <taxon>Ecdysozoa</taxon>
        <taxon>Arthropoda</taxon>
        <taxon>Hexapoda</taxon>
        <taxon>Insecta</taxon>
        <taxon>Pterygota</taxon>
        <taxon>Neoptera</taxon>
        <taxon>Endopterygota</taxon>
        <taxon>Coleoptera</taxon>
        <taxon>Polyphaga</taxon>
        <taxon>Cucujiformia</taxon>
        <taxon>Chrysomeloidea</taxon>
        <taxon>Chrysomelidae</taxon>
        <taxon>Bruchinae</taxon>
        <taxon>Bruchini</taxon>
        <taxon>Acanthoscelides</taxon>
    </lineage>
</organism>
<name>A0A9P0M982_ACAOB</name>
<gene>
    <name evidence="1" type="ORF">ACAOBT_LOCUS32298</name>
</gene>
<accession>A0A9P0M982</accession>
<evidence type="ECO:0000313" key="1">
    <source>
        <dbReference type="EMBL" id="CAH2011630.1"/>
    </source>
</evidence>